<dbReference type="AlphaFoldDB" id="A0AB34G0Q5"/>
<gene>
    <name evidence="2" type="ORF">O9K51_02850</name>
</gene>
<feature type="compositionally biased region" description="Polar residues" evidence="1">
    <location>
        <begin position="54"/>
        <end position="71"/>
    </location>
</feature>
<organism evidence="2 3">
    <name type="scientific">Purpureocillium lavendulum</name>
    <dbReference type="NCBI Taxonomy" id="1247861"/>
    <lineage>
        <taxon>Eukaryota</taxon>
        <taxon>Fungi</taxon>
        <taxon>Dikarya</taxon>
        <taxon>Ascomycota</taxon>
        <taxon>Pezizomycotina</taxon>
        <taxon>Sordariomycetes</taxon>
        <taxon>Hypocreomycetidae</taxon>
        <taxon>Hypocreales</taxon>
        <taxon>Ophiocordycipitaceae</taxon>
        <taxon>Purpureocillium</taxon>
    </lineage>
</organism>
<evidence type="ECO:0000313" key="3">
    <source>
        <dbReference type="Proteomes" id="UP001163105"/>
    </source>
</evidence>
<sequence length="645" mass="72078">MSWWSSNKLHNTDPSLVSGHDDVCSCKRVSVSSLDFDSDEEFLGGLQETEELENNTQPSASNQQVSDSPNGRRQMMPDSLLQMKMKGQCNRYNTPAFRQIPDYCPVRHRNAIIRLLFIIEGRDVLIDSANRVWTLVGLAKMFDCVSAIRDLVLQWFMYGNNMRFVEVLPEEALRIGFALENMQITQNAFRILVNEMALQEAASDGCGPKSSRTTIFGRRTGDCTDELSNLIQHAARSLVDRVSLLKTQLHSPDLFDFWNIEEWGKLRRLELLLAKEESLSCAIALIKLRLLMKVLPAAVTEIVQRVLVDSVPQNLNTFCNMDLDRATYLLPQDFEKLEQIFARLNDTQKLLCPFFYSELGEQCSWHLYLGAHAKRSRVPFLTLVKELDAALERVASEQPAMMGSPDCAEFVRAYDTSSKTLVYHFNSPVIDLDRLDWQVKDALQPITVSWIRHDVDPPLNLTRHMLLTLSMHEMKFLPLWAGGFDDGTGGVFESYVPPTDMGPNGPGPAYHTGNTLPSAPASISESMVEEMSAMKFRGSTTAASVDVHDSISTVYRPDRVIADDVTIASESFTMAGSEYQEAQFAVPAAHQGAGQAVDMMVDSDADTDTHDASTTDNGSVARERRDDTVGPYSEDSDSDDSLVVI</sequence>
<protein>
    <submittedName>
        <fullName evidence="2">Activating signal cointegrator 1 complex subunit 3</fullName>
    </submittedName>
</protein>
<evidence type="ECO:0000256" key="1">
    <source>
        <dbReference type="SAM" id="MobiDB-lite"/>
    </source>
</evidence>
<feature type="region of interest" description="Disordered" evidence="1">
    <location>
        <begin position="604"/>
        <end position="645"/>
    </location>
</feature>
<evidence type="ECO:0000313" key="2">
    <source>
        <dbReference type="EMBL" id="KAJ6444456.1"/>
    </source>
</evidence>
<name>A0AB34G0Q5_9HYPO</name>
<reference evidence="2" key="1">
    <citation type="submission" date="2023-01" db="EMBL/GenBank/DDBJ databases">
        <title>The growth and conidiation of Purpureocillium lavendulum are regulated by nitrogen source and histone H3K14 acetylation.</title>
        <authorList>
            <person name="Tang P."/>
            <person name="Han J."/>
            <person name="Zhang C."/>
            <person name="Tang P."/>
            <person name="Qi F."/>
            <person name="Zhang K."/>
            <person name="Liang L."/>
        </authorList>
    </citation>
    <scope>NUCLEOTIDE SEQUENCE</scope>
    <source>
        <strain evidence="2">YMF1.00683</strain>
    </source>
</reference>
<proteinExistence type="predicted"/>
<dbReference type="Proteomes" id="UP001163105">
    <property type="component" value="Unassembled WGS sequence"/>
</dbReference>
<feature type="compositionally biased region" description="Acidic residues" evidence="1">
    <location>
        <begin position="634"/>
        <end position="645"/>
    </location>
</feature>
<dbReference type="EMBL" id="JAQHRD010000002">
    <property type="protein sequence ID" value="KAJ6444456.1"/>
    <property type="molecule type" value="Genomic_DNA"/>
</dbReference>
<feature type="region of interest" description="Disordered" evidence="1">
    <location>
        <begin position="51"/>
        <end position="75"/>
    </location>
</feature>
<accession>A0AB34G0Q5</accession>
<comment type="caution">
    <text evidence="2">The sequence shown here is derived from an EMBL/GenBank/DDBJ whole genome shotgun (WGS) entry which is preliminary data.</text>
</comment>
<keyword evidence="3" id="KW-1185">Reference proteome</keyword>